<evidence type="ECO:0000256" key="1">
    <source>
        <dbReference type="SAM" id="MobiDB-lite"/>
    </source>
</evidence>
<comment type="caution">
    <text evidence="2">The sequence shown here is derived from an EMBL/GenBank/DDBJ whole genome shotgun (WGS) entry which is preliminary data.</text>
</comment>
<dbReference type="EMBL" id="JAJSOF020000036">
    <property type="protein sequence ID" value="KAJ4429186.1"/>
    <property type="molecule type" value="Genomic_DNA"/>
</dbReference>
<dbReference type="Proteomes" id="UP001148838">
    <property type="component" value="Unassembled WGS sequence"/>
</dbReference>
<organism evidence="2 3">
    <name type="scientific">Periplaneta americana</name>
    <name type="common">American cockroach</name>
    <name type="synonym">Blatta americana</name>
    <dbReference type="NCBI Taxonomy" id="6978"/>
    <lineage>
        <taxon>Eukaryota</taxon>
        <taxon>Metazoa</taxon>
        <taxon>Ecdysozoa</taxon>
        <taxon>Arthropoda</taxon>
        <taxon>Hexapoda</taxon>
        <taxon>Insecta</taxon>
        <taxon>Pterygota</taxon>
        <taxon>Neoptera</taxon>
        <taxon>Polyneoptera</taxon>
        <taxon>Dictyoptera</taxon>
        <taxon>Blattodea</taxon>
        <taxon>Blattoidea</taxon>
        <taxon>Blattidae</taxon>
        <taxon>Blattinae</taxon>
        <taxon>Periplaneta</taxon>
    </lineage>
</organism>
<evidence type="ECO:0000313" key="2">
    <source>
        <dbReference type="EMBL" id="KAJ4429186.1"/>
    </source>
</evidence>
<feature type="region of interest" description="Disordered" evidence="1">
    <location>
        <begin position="166"/>
        <end position="327"/>
    </location>
</feature>
<feature type="compositionally biased region" description="Polar residues" evidence="1">
    <location>
        <begin position="307"/>
        <end position="317"/>
    </location>
</feature>
<sequence>MADLCEGGNEPPKEKELVGSLTEKKLPSEGYTERNGEREKSSGRKKISNDSSHKTLARLLEMSLRSSAKIGASDYTYTFDQHYSRVFVLTQFSFEYAVHQACQKSDSECAVMCADRRSVRTSSFKGCSYQFLAGGIYRSSGSDSIALAISADISAARDRILRDNVNRNSGANLQKQRQTRSPRELQSNTGSARRAASLAQGRMWFSANGRPPGTTGSLDRPPWNVAKRRSMASQRAPEADLLGGGVSSRTDRGPWGKLPKQECATAREGSRPTTRLLASRPHAEAEVDDHPTRIKVSCGQHDDPSTIFPQEDSNQRAFRNASPRQDP</sequence>
<gene>
    <name evidence="2" type="ORF">ANN_26189</name>
</gene>
<accession>A0ABQ8S5U2</accession>
<protein>
    <submittedName>
        <fullName evidence="2">Uncharacterized protein</fullName>
    </submittedName>
</protein>
<feature type="compositionally biased region" description="Polar residues" evidence="1">
    <location>
        <begin position="166"/>
        <end position="176"/>
    </location>
</feature>
<feature type="compositionally biased region" description="Basic and acidic residues" evidence="1">
    <location>
        <begin position="281"/>
        <end position="292"/>
    </location>
</feature>
<name>A0ABQ8S5U2_PERAM</name>
<feature type="compositionally biased region" description="Basic and acidic residues" evidence="1">
    <location>
        <begin position="11"/>
        <end position="52"/>
    </location>
</feature>
<keyword evidence="3" id="KW-1185">Reference proteome</keyword>
<reference evidence="2 3" key="1">
    <citation type="journal article" date="2022" name="Allergy">
        <title>Genome assembly and annotation of Periplaneta americana reveal a comprehensive cockroach allergen profile.</title>
        <authorList>
            <person name="Wang L."/>
            <person name="Xiong Q."/>
            <person name="Saelim N."/>
            <person name="Wang L."/>
            <person name="Nong W."/>
            <person name="Wan A.T."/>
            <person name="Shi M."/>
            <person name="Liu X."/>
            <person name="Cao Q."/>
            <person name="Hui J.H.L."/>
            <person name="Sookrung N."/>
            <person name="Leung T.F."/>
            <person name="Tungtrongchitr A."/>
            <person name="Tsui S.K.W."/>
        </authorList>
    </citation>
    <scope>NUCLEOTIDE SEQUENCE [LARGE SCALE GENOMIC DNA]</scope>
    <source>
        <strain evidence="2">PWHHKU_190912</strain>
    </source>
</reference>
<proteinExistence type="predicted"/>
<evidence type="ECO:0000313" key="3">
    <source>
        <dbReference type="Proteomes" id="UP001148838"/>
    </source>
</evidence>
<feature type="region of interest" description="Disordered" evidence="1">
    <location>
        <begin position="1"/>
        <end position="52"/>
    </location>
</feature>